<gene>
    <name evidence="4" type="primary">ybgC</name>
    <name evidence="4" type="ORF">NJQ99_00535</name>
</gene>
<dbReference type="NCBIfam" id="TIGR02799">
    <property type="entry name" value="thio_ybgC"/>
    <property type="match status" value="1"/>
</dbReference>
<evidence type="ECO:0000313" key="4">
    <source>
        <dbReference type="EMBL" id="MCP1334890.1"/>
    </source>
</evidence>
<dbReference type="InterPro" id="IPR006684">
    <property type="entry name" value="YbgC/YbaW"/>
</dbReference>
<accession>A0A9J6PFK4</accession>
<sequence length="154" mass="17024">MGGRHPETGVFEGSVHRLPVRVYYEDTDTAGIVYYANWLRFLERGRTEYIRALGVRQSDLLTGDDWRAFAVRRVEVDYLVPARLDDALVVETWVEEARGASLVMGQQVTRDGRTLIGARVRVACIDAAGKPRRIDPEVRAALVAQGGSAPGPGE</sequence>
<dbReference type="InterPro" id="IPR029069">
    <property type="entry name" value="HotDog_dom_sf"/>
</dbReference>
<dbReference type="PANTHER" id="PTHR31793">
    <property type="entry name" value="4-HYDROXYBENZOYL-COA THIOESTERASE FAMILY MEMBER"/>
    <property type="match status" value="1"/>
</dbReference>
<organism evidence="4 5">
    <name type="scientific">Futiania mangrovi</name>
    <dbReference type="NCBI Taxonomy" id="2959716"/>
    <lineage>
        <taxon>Bacteria</taxon>
        <taxon>Pseudomonadati</taxon>
        <taxon>Pseudomonadota</taxon>
        <taxon>Alphaproteobacteria</taxon>
        <taxon>Futianiales</taxon>
        <taxon>Futianiaceae</taxon>
        <taxon>Futiania</taxon>
    </lineage>
</organism>
<feature type="domain" description="Thioesterase" evidence="3">
    <location>
        <begin position="31"/>
        <end position="115"/>
    </location>
</feature>
<comment type="similarity">
    <text evidence="1">Belongs to the 4-hydroxybenzoyl-CoA thioesterase family.</text>
</comment>
<keyword evidence="5" id="KW-1185">Reference proteome</keyword>
<dbReference type="Gene3D" id="3.10.129.10">
    <property type="entry name" value="Hotdog Thioesterase"/>
    <property type="match status" value="1"/>
</dbReference>
<reference evidence="4" key="1">
    <citation type="submission" date="2022-06" db="EMBL/GenBank/DDBJ databases">
        <title>Isolation and Genomics of Futiania mangrovii gen. nov., sp. nov., a Rare and Metabolically-versatile member in the Class Alphaproteobacteria.</title>
        <authorList>
            <person name="Liu L."/>
            <person name="Huang W.-C."/>
            <person name="Pan J."/>
            <person name="Li J."/>
            <person name="Huang Y."/>
            <person name="Du H."/>
            <person name="Liu Y."/>
            <person name="Li M."/>
        </authorList>
    </citation>
    <scope>NUCLEOTIDE SEQUENCE</scope>
    <source>
        <strain evidence="4">FT118</strain>
    </source>
</reference>
<dbReference type="InterPro" id="IPR014166">
    <property type="entry name" value="Tol-Pal_acyl-CoA_thioesterase"/>
</dbReference>
<dbReference type="EMBL" id="JAMZFT010000001">
    <property type="protein sequence ID" value="MCP1334890.1"/>
    <property type="molecule type" value="Genomic_DNA"/>
</dbReference>
<dbReference type="InterPro" id="IPR050563">
    <property type="entry name" value="4-hydroxybenzoyl-CoA_TE"/>
</dbReference>
<dbReference type="PIRSF" id="PIRSF003230">
    <property type="entry name" value="YbgC"/>
    <property type="match status" value="1"/>
</dbReference>
<dbReference type="FunFam" id="3.10.129.10:FF:000004">
    <property type="entry name" value="Tol-pal system-associated acyl-CoA thioesterase"/>
    <property type="match status" value="1"/>
</dbReference>
<dbReference type="InterPro" id="IPR006683">
    <property type="entry name" value="Thioestr_dom"/>
</dbReference>
<name>A0A9J6PFK4_9PROT</name>
<dbReference type="NCBIfam" id="TIGR00051">
    <property type="entry name" value="YbgC/FadM family acyl-CoA thioesterase"/>
    <property type="match status" value="1"/>
</dbReference>
<evidence type="ECO:0000256" key="2">
    <source>
        <dbReference type="ARBA" id="ARBA00022801"/>
    </source>
</evidence>
<evidence type="ECO:0000256" key="1">
    <source>
        <dbReference type="ARBA" id="ARBA00005953"/>
    </source>
</evidence>
<proteinExistence type="inferred from homology"/>
<evidence type="ECO:0000259" key="3">
    <source>
        <dbReference type="Pfam" id="PF03061"/>
    </source>
</evidence>
<comment type="caution">
    <text evidence="4">The sequence shown here is derived from an EMBL/GenBank/DDBJ whole genome shotgun (WGS) entry which is preliminary data.</text>
</comment>
<dbReference type="AlphaFoldDB" id="A0A9J6PFK4"/>
<dbReference type="Pfam" id="PF03061">
    <property type="entry name" value="4HBT"/>
    <property type="match status" value="1"/>
</dbReference>
<evidence type="ECO:0000313" key="5">
    <source>
        <dbReference type="Proteomes" id="UP001055804"/>
    </source>
</evidence>
<keyword evidence="2" id="KW-0378">Hydrolase</keyword>
<dbReference type="SUPFAM" id="SSF54637">
    <property type="entry name" value="Thioesterase/thiol ester dehydrase-isomerase"/>
    <property type="match status" value="1"/>
</dbReference>
<protein>
    <submittedName>
        <fullName evidence="4">Tol-pal system-associated acyl-CoA thioesterase</fullName>
    </submittedName>
</protein>
<dbReference type="PANTHER" id="PTHR31793:SF37">
    <property type="entry name" value="ACYL-COA THIOESTER HYDROLASE YBGC"/>
    <property type="match status" value="1"/>
</dbReference>
<dbReference type="RefSeq" id="WP_269330855.1">
    <property type="nucleotide sequence ID" value="NZ_JAMZFT010000001.1"/>
</dbReference>
<dbReference type="CDD" id="cd00586">
    <property type="entry name" value="4HBT"/>
    <property type="match status" value="1"/>
</dbReference>
<dbReference type="Proteomes" id="UP001055804">
    <property type="component" value="Unassembled WGS sequence"/>
</dbReference>
<dbReference type="GO" id="GO:0047617">
    <property type="term" value="F:fatty acyl-CoA hydrolase activity"/>
    <property type="evidence" value="ECO:0007669"/>
    <property type="project" value="TreeGrafter"/>
</dbReference>